<evidence type="ECO:0000256" key="3">
    <source>
        <dbReference type="ARBA" id="ARBA00022692"/>
    </source>
</evidence>
<proteinExistence type="predicted"/>
<dbReference type="PANTHER" id="PTHR33885">
    <property type="entry name" value="PHAGE SHOCK PROTEIN C"/>
    <property type="match status" value="1"/>
</dbReference>
<evidence type="ECO:0000256" key="1">
    <source>
        <dbReference type="ARBA" id="ARBA00004162"/>
    </source>
</evidence>
<dbReference type="PANTHER" id="PTHR33885:SF3">
    <property type="entry name" value="PHAGE SHOCK PROTEIN C"/>
    <property type="match status" value="1"/>
</dbReference>
<evidence type="ECO:0000256" key="5">
    <source>
        <dbReference type="ARBA" id="ARBA00023136"/>
    </source>
</evidence>
<keyword evidence="5 7" id="KW-0472">Membrane</keyword>
<gene>
    <name evidence="10" type="ORF">FA046_06390</name>
</gene>
<feature type="region of interest" description="Disordered" evidence="6">
    <location>
        <begin position="146"/>
        <end position="178"/>
    </location>
</feature>
<comment type="caution">
    <text evidence="10">The sequence shown here is derived from an EMBL/GenBank/DDBJ whole genome shotgun (WGS) entry which is preliminary data.</text>
</comment>
<keyword evidence="4 7" id="KW-1133">Transmembrane helix</keyword>
<feature type="transmembrane region" description="Helical" evidence="7">
    <location>
        <begin position="34"/>
        <end position="57"/>
    </location>
</feature>
<reference evidence="10 11" key="1">
    <citation type="submission" date="2019-04" db="EMBL/GenBank/DDBJ databases">
        <title>Pedobacter sp. AR-3-17 sp. nov., isolated from Arctic soil.</title>
        <authorList>
            <person name="Dahal R.H."/>
            <person name="Kim D.-U."/>
        </authorList>
    </citation>
    <scope>NUCLEOTIDE SEQUENCE [LARGE SCALE GENOMIC DNA]</scope>
    <source>
        <strain evidence="10 11">AR-3-17</strain>
    </source>
</reference>
<evidence type="ECO:0000259" key="9">
    <source>
        <dbReference type="Pfam" id="PF18917"/>
    </source>
</evidence>
<accession>A0A4U1BZU5</accession>
<evidence type="ECO:0000259" key="8">
    <source>
        <dbReference type="Pfam" id="PF04024"/>
    </source>
</evidence>
<dbReference type="Pfam" id="PF04024">
    <property type="entry name" value="PspC"/>
    <property type="match status" value="1"/>
</dbReference>
<dbReference type="InterPro" id="IPR007168">
    <property type="entry name" value="Phageshock_PspC_N"/>
</dbReference>
<name>A0A4U1BZU5_9SPHI</name>
<dbReference type="Pfam" id="PF18917">
    <property type="entry name" value="LiaI-LiaF-like_TM1"/>
    <property type="match status" value="1"/>
</dbReference>
<feature type="transmembrane region" description="Helical" evidence="7">
    <location>
        <begin position="94"/>
        <end position="113"/>
    </location>
</feature>
<evidence type="ECO:0000256" key="6">
    <source>
        <dbReference type="SAM" id="MobiDB-lite"/>
    </source>
</evidence>
<dbReference type="OrthoDB" id="5772680at2"/>
<organism evidence="10 11">
    <name type="scientific">Pedobacter cryophilus</name>
    <dbReference type="NCBI Taxonomy" id="2571271"/>
    <lineage>
        <taxon>Bacteria</taxon>
        <taxon>Pseudomonadati</taxon>
        <taxon>Bacteroidota</taxon>
        <taxon>Sphingobacteriia</taxon>
        <taxon>Sphingobacteriales</taxon>
        <taxon>Sphingobacteriaceae</taxon>
        <taxon>Pedobacter</taxon>
    </lineage>
</organism>
<keyword evidence="3 7" id="KW-0812">Transmembrane</keyword>
<keyword evidence="2" id="KW-1003">Cell membrane</keyword>
<dbReference type="InterPro" id="IPR043726">
    <property type="entry name" value="LiaI-LiaF-like_TM1"/>
</dbReference>
<evidence type="ECO:0000313" key="10">
    <source>
        <dbReference type="EMBL" id="TKB98742.1"/>
    </source>
</evidence>
<evidence type="ECO:0000256" key="2">
    <source>
        <dbReference type="ARBA" id="ARBA00022475"/>
    </source>
</evidence>
<evidence type="ECO:0000256" key="4">
    <source>
        <dbReference type="ARBA" id="ARBA00022989"/>
    </source>
</evidence>
<dbReference type="InterPro" id="IPR052027">
    <property type="entry name" value="PspC"/>
</dbReference>
<sequence length="178" mass="20080">MTKKLTRDTSNKMVAGVASGLANYFQLDVTWVRIAFALAAFFGGGGIWIYIILWIAVPEENNGPFKFGDFKTDYRVSPDEPNNFESTFKPKEKVNMNLIGGLVLIGLGSYFLLDEFDIIPNWFRLGKLWPLVFVVIGLSILFKGAKQESQPKDFDTSDFKKKTDETPTEEATNKNDSF</sequence>
<dbReference type="GO" id="GO:0005886">
    <property type="term" value="C:plasma membrane"/>
    <property type="evidence" value="ECO:0007669"/>
    <property type="project" value="UniProtKB-SubCell"/>
</dbReference>
<evidence type="ECO:0000256" key="7">
    <source>
        <dbReference type="SAM" id="Phobius"/>
    </source>
</evidence>
<feature type="domain" description="Phage shock protein PspC N-terminal" evidence="8">
    <location>
        <begin position="3"/>
        <end position="60"/>
    </location>
</feature>
<dbReference type="Proteomes" id="UP000308181">
    <property type="component" value="Unassembled WGS sequence"/>
</dbReference>
<evidence type="ECO:0000313" key="11">
    <source>
        <dbReference type="Proteomes" id="UP000308181"/>
    </source>
</evidence>
<dbReference type="AlphaFoldDB" id="A0A4U1BZU5"/>
<keyword evidence="11" id="KW-1185">Reference proteome</keyword>
<feature type="transmembrane region" description="Helical" evidence="7">
    <location>
        <begin position="125"/>
        <end position="142"/>
    </location>
</feature>
<dbReference type="RefSeq" id="WP_136825556.1">
    <property type="nucleotide sequence ID" value="NZ_SWBP01000002.1"/>
</dbReference>
<comment type="subcellular location">
    <subcellularLocation>
        <location evidence="1">Cell membrane</location>
        <topology evidence="1">Single-pass membrane protein</topology>
    </subcellularLocation>
</comment>
<protein>
    <submittedName>
        <fullName evidence="10">PspC domain-containing protein</fullName>
    </submittedName>
</protein>
<dbReference type="EMBL" id="SWBP01000002">
    <property type="protein sequence ID" value="TKB98742.1"/>
    <property type="molecule type" value="Genomic_DNA"/>
</dbReference>
<feature type="domain" description="LiaI-LiaF-like transmembrane region" evidence="9">
    <location>
        <begin position="98"/>
        <end position="141"/>
    </location>
</feature>